<proteinExistence type="predicted"/>
<protein>
    <submittedName>
        <fullName evidence="1">Uncharacterized protein</fullName>
    </submittedName>
</protein>
<name>A0A6J4EA52_9PSED</name>
<gene>
    <name evidence="1" type="ORF">TUM18999_44790</name>
</gene>
<dbReference type="Proteomes" id="UP000509383">
    <property type="component" value="Chromosome"/>
</dbReference>
<dbReference type="AlphaFoldDB" id="A0A6J4EA52"/>
<organism evidence="1 2">
    <name type="scientific">Pseudomonas tohonis</name>
    <dbReference type="NCBI Taxonomy" id="2725477"/>
    <lineage>
        <taxon>Bacteria</taxon>
        <taxon>Pseudomonadati</taxon>
        <taxon>Pseudomonadota</taxon>
        <taxon>Gammaproteobacteria</taxon>
        <taxon>Pseudomonadales</taxon>
        <taxon>Pseudomonadaceae</taxon>
        <taxon>Pseudomonas</taxon>
    </lineage>
</organism>
<dbReference type="EMBL" id="AP023189">
    <property type="protein sequence ID" value="BCG26288.1"/>
    <property type="molecule type" value="Genomic_DNA"/>
</dbReference>
<accession>A0A6J4EA52</accession>
<evidence type="ECO:0000313" key="1">
    <source>
        <dbReference type="EMBL" id="BCG26288.1"/>
    </source>
</evidence>
<evidence type="ECO:0000313" key="2">
    <source>
        <dbReference type="Proteomes" id="UP000509383"/>
    </source>
</evidence>
<reference evidence="1 2" key="1">
    <citation type="submission" date="2020-05" db="EMBL/GenBank/DDBJ databases">
        <title>Characterization of novel class B3 metallo-beta-lactamase from novel Pseudomonas species.</title>
        <authorList>
            <person name="Yamada K."/>
            <person name="Aoki K."/>
            <person name="Ishii Y."/>
        </authorList>
    </citation>
    <scope>NUCLEOTIDE SEQUENCE [LARGE SCALE GENOMIC DNA]</scope>
    <source>
        <strain evidence="1 2">TUM18999</strain>
    </source>
</reference>
<dbReference type="KEGG" id="ptw:TUM18999_44790"/>
<sequence>MHQQQGRSLGIAPLIGGEAHAIALHGDALGFEAEGRVHQFASWREGRVGVGKAGMADLLLAEIVTSFDVIDCRPGRRDWPDARP</sequence>